<evidence type="ECO:0000256" key="2">
    <source>
        <dbReference type="ARBA" id="ARBA00022679"/>
    </source>
</evidence>
<keyword evidence="2" id="KW-0808">Transferase</keyword>
<evidence type="ECO:0000256" key="1">
    <source>
        <dbReference type="ARBA" id="ARBA00004678"/>
    </source>
</evidence>
<evidence type="ECO:0000313" key="9">
    <source>
        <dbReference type="WBParaSite" id="Hba_20214"/>
    </source>
</evidence>
<dbReference type="AlphaFoldDB" id="A0A1I7XR57"/>
<dbReference type="Pfam" id="PF01583">
    <property type="entry name" value="APS_kinase"/>
    <property type="match status" value="1"/>
</dbReference>
<evidence type="ECO:0000259" key="6">
    <source>
        <dbReference type="Pfam" id="PF01747"/>
    </source>
</evidence>
<organism evidence="8 9">
    <name type="scientific">Heterorhabditis bacteriophora</name>
    <name type="common">Entomopathogenic nematode worm</name>
    <dbReference type="NCBI Taxonomy" id="37862"/>
    <lineage>
        <taxon>Eukaryota</taxon>
        <taxon>Metazoa</taxon>
        <taxon>Ecdysozoa</taxon>
        <taxon>Nematoda</taxon>
        <taxon>Chromadorea</taxon>
        <taxon>Rhabditida</taxon>
        <taxon>Rhabditina</taxon>
        <taxon>Rhabditomorpha</taxon>
        <taxon>Strongyloidea</taxon>
        <taxon>Heterorhabditidae</taxon>
        <taxon>Heterorhabditis</taxon>
    </lineage>
</organism>
<dbReference type="WBParaSite" id="Hba_20214">
    <property type="protein sequence ID" value="Hba_20214"/>
    <property type="gene ID" value="Hba_20214"/>
</dbReference>
<dbReference type="SUPFAM" id="SSF52374">
    <property type="entry name" value="Nucleotidylyl transferase"/>
    <property type="match status" value="1"/>
</dbReference>
<keyword evidence="3" id="KW-0547">Nucleotide-binding</keyword>
<dbReference type="GO" id="GO:0005524">
    <property type="term" value="F:ATP binding"/>
    <property type="evidence" value="ECO:0007669"/>
    <property type="project" value="UniProtKB-KW"/>
</dbReference>
<feature type="domain" description="Sulphate adenylyltransferase catalytic" evidence="6">
    <location>
        <begin position="304"/>
        <end position="350"/>
    </location>
</feature>
<name>A0A1I7XR57_HETBA</name>
<keyword evidence="8" id="KW-1185">Reference proteome</keyword>
<dbReference type="InterPro" id="IPR014729">
    <property type="entry name" value="Rossmann-like_a/b/a_fold"/>
</dbReference>
<dbReference type="InterPro" id="IPR027417">
    <property type="entry name" value="P-loop_NTPase"/>
</dbReference>
<proteinExistence type="predicted"/>
<dbReference type="Pfam" id="PF14306">
    <property type="entry name" value="PUA_2"/>
    <property type="match status" value="2"/>
</dbReference>
<dbReference type="GO" id="GO:0004020">
    <property type="term" value="F:adenylylsulfate kinase activity"/>
    <property type="evidence" value="ECO:0007669"/>
    <property type="project" value="TreeGrafter"/>
</dbReference>
<dbReference type="Gene3D" id="3.40.50.620">
    <property type="entry name" value="HUPs"/>
    <property type="match status" value="1"/>
</dbReference>
<dbReference type="Gene3D" id="3.40.50.300">
    <property type="entry name" value="P-loop containing nucleotide triphosphate hydrolases"/>
    <property type="match status" value="1"/>
</dbReference>
<dbReference type="Proteomes" id="UP000095283">
    <property type="component" value="Unplaced"/>
</dbReference>
<dbReference type="InterPro" id="IPR059117">
    <property type="entry name" value="APS_kinase_dom"/>
</dbReference>
<dbReference type="GO" id="GO:0004781">
    <property type="term" value="F:sulfate adenylyltransferase (ATP) activity"/>
    <property type="evidence" value="ECO:0007669"/>
    <property type="project" value="InterPro"/>
</dbReference>
<dbReference type="InterPro" id="IPR025980">
    <property type="entry name" value="ATP-Sase_PUA-like_dom"/>
</dbReference>
<reference evidence="9" key="1">
    <citation type="submission" date="2016-11" db="UniProtKB">
        <authorList>
            <consortium name="WormBaseParasite"/>
        </authorList>
    </citation>
    <scope>IDENTIFICATION</scope>
</reference>
<dbReference type="InterPro" id="IPR015947">
    <property type="entry name" value="PUA-like_sf"/>
</dbReference>
<evidence type="ECO:0000259" key="5">
    <source>
        <dbReference type="Pfam" id="PF01583"/>
    </source>
</evidence>
<dbReference type="GO" id="GO:0000103">
    <property type="term" value="P:sulfate assimilation"/>
    <property type="evidence" value="ECO:0007669"/>
    <property type="project" value="TreeGrafter"/>
</dbReference>
<evidence type="ECO:0000256" key="4">
    <source>
        <dbReference type="ARBA" id="ARBA00022840"/>
    </source>
</evidence>
<dbReference type="InterPro" id="IPR024951">
    <property type="entry name" value="Sulfurylase_cat_dom"/>
</dbReference>
<evidence type="ECO:0000256" key="3">
    <source>
        <dbReference type="ARBA" id="ARBA00022741"/>
    </source>
</evidence>
<dbReference type="GO" id="GO:0050428">
    <property type="term" value="P:3'-phosphoadenosine 5'-phosphosulfate biosynthetic process"/>
    <property type="evidence" value="ECO:0007669"/>
    <property type="project" value="TreeGrafter"/>
</dbReference>
<dbReference type="Pfam" id="PF01747">
    <property type="entry name" value="ATP-sulfurylase"/>
    <property type="match status" value="1"/>
</dbReference>
<dbReference type="PANTHER" id="PTHR11055">
    <property type="entry name" value="BIFUNCTIONAL 3'-PHOSPHOADENOSINE 5'-PHOSPHOSULFATE SYNTHASE"/>
    <property type="match status" value="1"/>
</dbReference>
<feature type="domain" description="APS kinase" evidence="5">
    <location>
        <begin position="11"/>
        <end position="41"/>
    </location>
</feature>
<evidence type="ECO:0000259" key="7">
    <source>
        <dbReference type="Pfam" id="PF14306"/>
    </source>
</evidence>
<feature type="domain" description="ATP-sulfurylase PUA-like" evidence="7">
    <location>
        <begin position="222"/>
        <end position="283"/>
    </location>
</feature>
<keyword evidence="4" id="KW-0067">ATP-binding</keyword>
<accession>A0A1I7XR57</accession>
<feature type="domain" description="ATP-sulfurylase PUA-like" evidence="7">
    <location>
        <begin position="84"/>
        <end position="193"/>
    </location>
</feature>
<protein>
    <submittedName>
        <fullName evidence="9">Sulfate adenylyltransferase</fullName>
    </submittedName>
</protein>
<comment type="pathway">
    <text evidence="1">Sulfur metabolism.</text>
</comment>
<dbReference type="PANTHER" id="PTHR11055:SF1">
    <property type="entry name" value="PAPS SYNTHETASE, ISOFORM D"/>
    <property type="match status" value="1"/>
</dbReference>
<evidence type="ECO:0000313" key="8">
    <source>
        <dbReference type="Proteomes" id="UP000095283"/>
    </source>
</evidence>
<sequence length="451" mass="51239">MHVFADIAIKLYEKARAGQISGFTGIDSAYEPPEGAELVLDPGVDDKDRCVEKVLEYLYLSGILPDKAMQQLSVPLVRELCVGNEEEKMTLLNEARTLPAVEIDIVDVQWLQVNSAVLAEGWGTPLAGFMRERQYLQTLHFGQLLDLKKKTVFPGEKDDGALDPWPMSEPVNQSIPIVLPITEEQKKMINTGETDWDRFLFDVQIADFYSFIWFCLDDNTACRIALVHKGKILAILLDGEVFAHRKEERVARQFGFTDCRHPSIERILSSGDWCLGGELKASQHVPKKTHYLVPIFTSHLQLLSLGADAVFVFQLRNPIHNGHALLMRDTREKLLKKYRNPMLLLHPLGSLNGSWSFSAEHSTISRCCIRQKGASVVHVLKTLRSMCVHAYIFRWDRWHFSTLHDEKTLILLVARKCGRLPSKQGATPPEGFMAPSAWDILANYYRSRTRE</sequence>
<dbReference type="SUPFAM" id="SSF88697">
    <property type="entry name" value="PUA domain-like"/>
    <property type="match status" value="1"/>
</dbReference>
<dbReference type="Gene3D" id="3.10.400.10">
    <property type="entry name" value="Sulfate adenylyltransferase"/>
    <property type="match status" value="1"/>
</dbReference>